<proteinExistence type="predicted"/>
<comment type="caution">
    <text evidence="2">The sequence shown here is derived from an EMBL/GenBank/DDBJ whole genome shotgun (WGS) entry which is preliminary data.</text>
</comment>
<feature type="compositionally biased region" description="Basic and acidic residues" evidence="1">
    <location>
        <begin position="9"/>
        <end position="29"/>
    </location>
</feature>
<reference evidence="2" key="1">
    <citation type="submission" date="2019-08" db="EMBL/GenBank/DDBJ databases">
        <authorList>
            <person name="Kucharzyk K."/>
            <person name="Murdoch R.W."/>
            <person name="Higgins S."/>
            <person name="Loffler F."/>
        </authorList>
    </citation>
    <scope>NUCLEOTIDE SEQUENCE</scope>
</reference>
<name>A0A645IBT3_9ZZZZ</name>
<sequence length="68" mass="7574">MGVGSAAECRPDRHPDEHRTDQNRVESAARGRFQTVDDALVGDQRGLYAQVKQQGARDEQPEIFRHGG</sequence>
<evidence type="ECO:0000313" key="2">
    <source>
        <dbReference type="EMBL" id="MPN48600.1"/>
    </source>
</evidence>
<gene>
    <name evidence="2" type="ORF">SDC9_196210</name>
</gene>
<feature type="region of interest" description="Disordered" evidence="1">
    <location>
        <begin position="1"/>
        <end position="37"/>
    </location>
</feature>
<evidence type="ECO:0000256" key="1">
    <source>
        <dbReference type="SAM" id="MobiDB-lite"/>
    </source>
</evidence>
<dbReference type="AlphaFoldDB" id="A0A645IBT3"/>
<dbReference type="EMBL" id="VSSQ01111082">
    <property type="protein sequence ID" value="MPN48600.1"/>
    <property type="molecule type" value="Genomic_DNA"/>
</dbReference>
<protein>
    <submittedName>
        <fullName evidence="2">Uncharacterized protein</fullName>
    </submittedName>
</protein>
<accession>A0A645IBT3</accession>
<organism evidence="2">
    <name type="scientific">bioreactor metagenome</name>
    <dbReference type="NCBI Taxonomy" id="1076179"/>
    <lineage>
        <taxon>unclassified sequences</taxon>
        <taxon>metagenomes</taxon>
        <taxon>ecological metagenomes</taxon>
    </lineage>
</organism>